<accession>A0A8J7QJF9</accession>
<proteinExistence type="predicted"/>
<protein>
    <submittedName>
        <fullName evidence="2">Uncharacterized protein</fullName>
    </submittedName>
</protein>
<reference evidence="2" key="1">
    <citation type="submission" date="2021-03" db="EMBL/GenBank/DDBJ databases">
        <authorList>
            <person name="Wang G."/>
        </authorList>
    </citation>
    <scope>NUCLEOTIDE SEQUENCE</scope>
    <source>
        <strain evidence="2">KCTC 12899</strain>
    </source>
</reference>
<organism evidence="2 3">
    <name type="scientific">Acanthopleuribacter pedis</name>
    <dbReference type="NCBI Taxonomy" id="442870"/>
    <lineage>
        <taxon>Bacteria</taxon>
        <taxon>Pseudomonadati</taxon>
        <taxon>Acidobacteriota</taxon>
        <taxon>Holophagae</taxon>
        <taxon>Acanthopleuribacterales</taxon>
        <taxon>Acanthopleuribacteraceae</taxon>
        <taxon>Acanthopleuribacter</taxon>
    </lineage>
</organism>
<keyword evidence="3" id="KW-1185">Reference proteome</keyword>
<gene>
    <name evidence="2" type="ORF">J3U88_22385</name>
</gene>
<evidence type="ECO:0000313" key="2">
    <source>
        <dbReference type="EMBL" id="MBO1321245.1"/>
    </source>
</evidence>
<name>A0A8J7QJF9_9BACT</name>
<dbReference type="Proteomes" id="UP000664417">
    <property type="component" value="Unassembled WGS sequence"/>
</dbReference>
<evidence type="ECO:0000256" key="1">
    <source>
        <dbReference type="SAM" id="MobiDB-lite"/>
    </source>
</evidence>
<comment type="caution">
    <text evidence="2">The sequence shown here is derived from an EMBL/GenBank/DDBJ whole genome shotgun (WGS) entry which is preliminary data.</text>
</comment>
<sequence>MGEADDTSQEKPNNKEANHNKTPTDKKTAKKIAIARTPKEGATKKPKKTNTRQHNAAKPQVFDI</sequence>
<dbReference type="RefSeq" id="WP_207861220.1">
    <property type="nucleotide sequence ID" value="NZ_JAFREP010000023.1"/>
</dbReference>
<feature type="compositionally biased region" description="Basic and acidic residues" evidence="1">
    <location>
        <begin position="8"/>
        <end position="27"/>
    </location>
</feature>
<dbReference type="EMBL" id="JAFREP010000023">
    <property type="protein sequence ID" value="MBO1321245.1"/>
    <property type="molecule type" value="Genomic_DNA"/>
</dbReference>
<feature type="region of interest" description="Disordered" evidence="1">
    <location>
        <begin position="1"/>
        <end position="64"/>
    </location>
</feature>
<dbReference type="AlphaFoldDB" id="A0A8J7QJF9"/>
<evidence type="ECO:0000313" key="3">
    <source>
        <dbReference type="Proteomes" id="UP000664417"/>
    </source>
</evidence>